<dbReference type="Proteomes" id="UP000831537">
    <property type="component" value="Chromosome"/>
</dbReference>
<gene>
    <name evidence="1" type="ORF">MUN87_06810</name>
</gene>
<dbReference type="InterPro" id="IPR000944">
    <property type="entry name" value="Tscrpt_reg_Rrf2"/>
</dbReference>
<sequence>MKYSKATNYALHTMVYLTMVPKGQSVGVESLAKVQNLSPTYLSKILTKLTKAGLVESTPGVKGGYRIRKKRESITFLDVIEAVEGQHALFYCSMEHDAFTRNHDCLIEEVMSNAEEKMKDALSQQFIVDIAEKIEYTHHANVYLGNES</sequence>
<dbReference type="NCBIfam" id="TIGR00738">
    <property type="entry name" value="rrf2_super"/>
    <property type="match status" value="1"/>
</dbReference>
<dbReference type="PANTHER" id="PTHR33221">
    <property type="entry name" value="WINGED HELIX-TURN-HELIX TRANSCRIPTIONAL REGULATOR, RRF2 FAMILY"/>
    <property type="match status" value="1"/>
</dbReference>
<organism evidence="1 2">
    <name type="scientific">Gracilibacillus salinarum</name>
    <dbReference type="NCBI Taxonomy" id="2932255"/>
    <lineage>
        <taxon>Bacteria</taxon>
        <taxon>Bacillati</taxon>
        <taxon>Bacillota</taxon>
        <taxon>Bacilli</taxon>
        <taxon>Bacillales</taxon>
        <taxon>Bacillaceae</taxon>
        <taxon>Gracilibacillus</taxon>
    </lineage>
</organism>
<dbReference type="PROSITE" id="PS01332">
    <property type="entry name" value="HTH_RRF2_1"/>
    <property type="match status" value="1"/>
</dbReference>
<dbReference type="Pfam" id="PF02082">
    <property type="entry name" value="Rrf2"/>
    <property type="match status" value="1"/>
</dbReference>
<dbReference type="PANTHER" id="PTHR33221:SF9">
    <property type="entry name" value="RRF2 FAMILY PROTEIN"/>
    <property type="match status" value="1"/>
</dbReference>
<dbReference type="RefSeq" id="WP_244746957.1">
    <property type="nucleotide sequence ID" value="NZ_CP095071.1"/>
</dbReference>
<proteinExistence type="predicted"/>
<dbReference type="Gene3D" id="1.10.10.10">
    <property type="entry name" value="Winged helix-like DNA-binding domain superfamily/Winged helix DNA-binding domain"/>
    <property type="match status" value="1"/>
</dbReference>
<evidence type="ECO:0000313" key="2">
    <source>
        <dbReference type="Proteomes" id="UP000831537"/>
    </source>
</evidence>
<dbReference type="InterPro" id="IPR036388">
    <property type="entry name" value="WH-like_DNA-bd_sf"/>
</dbReference>
<keyword evidence="2" id="KW-1185">Reference proteome</keyword>
<dbReference type="EMBL" id="CP095071">
    <property type="protein sequence ID" value="UOQ86592.1"/>
    <property type="molecule type" value="Genomic_DNA"/>
</dbReference>
<dbReference type="InterPro" id="IPR036390">
    <property type="entry name" value="WH_DNA-bd_sf"/>
</dbReference>
<evidence type="ECO:0000313" key="1">
    <source>
        <dbReference type="EMBL" id="UOQ86592.1"/>
    </source>
</evidence>
<dbReference type="InterPro" id="IPR030489">
    <property type="entry name" value="TR_Rrf2-type_CS"/>
</dbReference>
<dbReference type="SUPFAM" id="SSF46785">
    <property type="entry name" value="Winged helix' DNA-binding domain"/>
    <property type="match status" value="1"/>
</dbReference>
<reference evidence="1 2" key="1">
    <citation type="submission" date="2022-04" db="EMBL/GenBank/DDBJ databases">
        <title>Gracilibacillus sp. isolated from saltern.</title>
        <authorList>
            <person name="Won M."/>
            <person name="Lee C.-M."/>
            <person name="Woen H.-Y."/>
            <person name="Kwon S.-W."/>
        </authorList>
    </citation>
    <scope>NUCLEOTIDE SEQUENCE [LARGE SCALE GENOMIC DNA]</scope>
    <source>
        <strain evidence="1 2">SSPM10-3</strain>
    </source>
</reference>
<protein>
    <submittedName>
        <fullName evidence="1">Rrf2 family transcriptional regulator</fullName>
    </submittedName>
</protein>
<accession>A0ABY4GQF5</accession>
<name>A0ABY4GQF5_9BACI</name>
<dbReference type="PROSITE" id="PS51197">
    <property type="entry name" value="HTH_RRF2_2"/>
    <property type="match status" value="1"/>
</dbReference>